<keyword evidence="1" id="KW-0732">Signal</keyword>
<name>A0A1D1VB78_RAMVA</name>
<dbReference type="OrthoDB" id="10601754at2759"/>
<feature type="chain" id="PRO_5008898237" evidence="1">
    <location>
        <begin position="19"/>
        <end position="113"/>
    </location>
</feature>
<evidence type="ECO:0000256" key="1">
    <source>
        <dbReference type="SAM" id="SignalP"/>
    </source>
</evidence>
<gene>
    <name evidence="2" type="primary">RvY_07612-1</name>
    <name evidence="2" type="synonym">RvY_07612.1</name>
    <name evidence="2" type="ORF">RvY_07612</name>
</gene>
<protein>
    <submittedName>
        <fullName evidence="2">Uncharacterized protein</fullName>
    </submittedName>
</protein>
<sequence>MLSWTAICFGCFLVGVLGANSSPSNGLFYQFKYYPWTSIQTDSLRRLPELDGRDLKLEEKRETVFMPNAKEYEAQIQARRRFGFGLGKRSGIRSFAEDYGLFDNRDQQDLLKT</sequence>
<organism evidence="2 3">
    <name type="scientific">Ramazzottius varieornatus</name>
    <name type="common">Water bear</name>
    <name type="synonym">Tardigrade</name>
    <dbReference type="NCBI Taxonomy" id="947166"/>
    <lineage>
        <taxon>Eukaryota</taxon>
        <taxon>Metazoa</taxon>
        <taxon>Ecdysozoa</taxon>
        <taxon>Tardigrada</taxon>
        <taxon>Eutardigrada</taxon>
        <taxon>Parachela</taxon>
        <taxon>Hypsibioidea</taxon>
        <taxon>Ramazzottiidae</taxon>
        <taxon>Ramazzottius</taxon>
    </lineage>
</organism>
<feature type="signal peptide" evidence="1">
    <location>
        <begin position="1"/>
        <end position="18"/>
    </location>
</feature>
<dbReference type="Proteomes" id="UP000186922">
    <property type="component" value="Unassembled WGS sequence"/>
</dbReference>
<reference evidence="2 3" key="1">
    <citation type="journal article" date="2016" name="Nat. Commun.">
        <title>Extremotolerant tardigrade genome and improved radiotolerance of human cultured cells by tardigrade-unique protein.</title>
        <authorList>
            <person name="Hashimoto T."/>
            <person name="Horikawa D.D."/>
            <person name="Saito Y."/>
            <person name="Kuwahara H."/>
            <person name="Kozuka-Hata H."/>
            <person name="Shin-I T."/>
            <person name="Minakuchi Y."/>
            <person name="Ohishi K."/>
            <person name="Motoyama A."/>
            <person name="Aizu T."/>
            <person name="Enomoto A."/>
            <person name="Kondo K."/>
            <person name="Tanaka S."/>
            <person name="Hara Y."/>
            <person name="Koshikawa S."/>
            <person name="Sagara H."/>
            <person name="Miura T."/>
            <person name="Yokobori S."/>
            <person name="Miyagawa K."/>
            <person name="Suzuki Y."/>
            <person name="Kubo T."/>
            <person name="Oyama M."/>
            <person name="Kohara Y."/>
            <person name="Fujiyama A."/>
            <person name="Arakawa K."/>
            <person name="Katayama T."/>
            <person name="Toyoda A."/>
            <person name="Kunieda T."/>
        </authorList>
    </citation>
    <scope>NUCLEOTIDE SEQUENCE [LARGE SCALE GENOMIC DNA]</scope>
    <source>
        <strain evidence="2 3">YOKOZUNA-1</strain>
    </source>
</reference>
<proteinExistence type="predicted"/>
<accession>A0A1D1VB78</accession>
<dbReference type="AlphaFoldDB" id="A0A1D1VB78"/>
<keyword evidence="3" id="KW-1185">Reference proteome</keyword>
<evidence type="ECO:0000313" key="2">
    <source>
        <dbReference type="EMBL" id="GAU96123.1"/>
    </source>
</evidence>
<evidence type="ECO:0000313" key="3">
    <source>
        <dbReference type="Proteomes" id="UP000186922"/>
    </source>
</evidence>
<dbReference type="EMBL" id="BDGG01000003">
    <property type="protein sequence ID" value="GAU96123.1"/>
    <property type="molecule type" value="Genomic_DNA"/>
</dbReference>
<comment type="caution">
    <text evidence="2">The sequence shown here is derived from an EMBL/GenBank/DDBJ whole genome shotgun (WGS) entry which is preliminary data.</text>
</comment>